<evidence type="ECO:0000313" key="1">
    <source>
        <dbReference type="EMBL" id="KAK9767807.1"/>
    </source>
</evidence>
<reference evidence="1 2" key="1">
    <citation type="submission" date="2023-04" db="EMBL/GenBank/DDBJ databases">
        <title>Genome of Basidiobolus ranarum AG-B5.</title>
        <authorList>
            <person name="Stajich J.E."/>
            <person name="Carter-House D."/>
            <person name="Gryganskyi A."/>
        </authorList>
    </citation>
    <scope>NUCLEOTIDE SEQUENCE [LARGE SCALE GENOMIC DNA]</scope>
    <source>
        <strain evidence="1 2">AG-B5</strain>
    </source>
</reference>
<comment type="caution">
    <text evidence="1">The sequence shown here is derived from an EMBL/GenBank/DDBJ whole genome shotgun (WGS) entry which is preliminary data.</text>
</comment>
<accession>A0ABR2X204</accession>
<protein>
    <submittedName>
        <fullName evidence="1">Uncharacterized protein</fullName>
    </submittedName>
</protein>
<gene>
    <name evidence="1" type="ORF">K7432_002088</name>
</gene>
<evidence type="ECO:0000313" key="2">
    <source>
        <dbReference type="Proteomes" id="UP001479436"/>
    </source>
</evidence>
<organism evidence="1 2">
    <name type="scientific">Basidiobolus ranarum</name>
    <dbReference type="NCBI Taxonomy" id="34480"/>
    <lineage>
        <taxon>Eukaryota</taxon>
        <taxon>Fungi</taxon>
        <taxon>Fungi incertae sedis</taxon>
        <taxon>Zoopagomycota</taxon>
        <taxon>Entomophthoromycotina</taxon>
        <taxon>Basidiobolomycetes</taxon>
        <taxon>Basidiobolales</taxon>
        <taxon>Basidiobolaceae</taxon>
        <taxon>Basidiobolus</taxon>
    </lineage>
</organism>
<sequence>MLVLSPVPFDPPTIQCHTQLRSPTISRKRNYNDINENEALPEKQVSEDLPVMSSKSKKIRASYFATTIDKENLHPIPENVTTLTKLQISTKLEVTVNTTTKDDLLQNQSDTQDQPSHSYHDINNLLATLHRDRLQRVNTNVHNNIFVS</sequence>
<keyword evidence="2" id="KW-1185">Reference proteome</keyword>
<name>A0ABR2X204_9FUNG</name>
<dbReference type="Proteomes" id="UP001479436">
    <property type="component" value="Unassembled WGS sequence"/>
</dbReference>
<proteinExistence type="predicted"/>
<dbReference type="EMBL" id="JASJQH010000053">
    <property type="protein sequence ID" value="KAK9767807.1"/>
    <property type="molecule type" value="Genomic_DNA"/>
</dbReference>